<accession>M6C6X2</accession>
<organism evidence="1 2">
    <name type="scientific">Leptospira borgpetersenii serovar Hardjo-bovis str. Sponselee</name>
    <dbReference type="NCBI Taxonomy" id="1303729"/>
    <lineage>
        <taxon>Bacteria</taxon>
        <taxon>Pseudomonadati</taxon>
        <taxon>Spirochaetota</taxon>
        <taxon>Spirochaetia</taxon>
        <taxon>Leptospirales</taxon>
        <taxon>Leptospiraceae</taxon>
        <taxon>Leptospira</taxon>
    </lineage>
</organism>
<reference evidence="1 2" key="1">
    <citation type="submission" date="2013-01" db="EMBL/GenBank/DDBJ databases">
        <authorList>
            <person name="Harkins D.M."/>
            <person name="Durkin A.S."/>
            <person name="Brinkac L.M."/>
            <person name="Haft D.H."/>
            <person name="Selengut J.D."/>
            <person name="Sanka R."/>
            <person name="DePew J."/>
            <person name="Purushe J."/>
            <person name="Galloway R.L."/>
            <person name="Vinetz J.M."/>
            <person name="Sutton G.G."/>
            <person name="Nierman W.C."/>
            <person name="Fouts D.E."/>
        </authorList>
    </citation>
    <scope>NUCLEOTIDE SEQUENCE [LARGE SCALE GENOMIC DNA]</scope>
    <source>
        <strain evidence="1 2">Sponselee CDC</strain>
    </source>
</reference>
<dbReference type="PATRIC" id="fig|1218567.3.peg.1880"/>
<proteinExistence type="predicted"/>
<evidence type="ECO:0000313" key="1">
    <source>
        <dbReference type="EMBL" id="EMJ81980.1"/>
    </source>
</evidence>
<comment type="caution">
    <text evidence="1">The sequence shown here is derived from an EMBL/GenBank/DDBJ whole genome shotgun (WGS) entry which is preliminary data.</text>
</comment>
<sequence>MVELYSNIPDQKQIVFTDRIIQLGYLGGNDSSMSFGRTF</sequence>
<evidence type="ECO:0000313" key="2">
    <source>
        <dbReference type="Proteomes" id="UP000011873"/>
    </source>
</evidence>
<dbReference type="Proteomes" id="UP000011873">
    <property type="component" value="Unassembled WGS sequence"/>
</dbReference>
<dbReference type="EMBL" id="ANMU01000073">
    <property type="protein sequence ID" value="EMJ81980.1"/>
    <property type="molecule type" value="Genomic_DNA"/>
</dbReference>
<dbReference type="AlphaFoldDB" id="M6C6X2"/>
<name>M6C6X2_LEPBO</name>
<protein>
    <submittedName>
        <fullName evidence="1">Uncharacterized protein</fullName>
    </submittedName>
</protein>
<gene>
    <name evidence="1" type="ORF">LEP1GSC016_1899</name>
</gene>